<proteinExistence type="predicted"/>
<protein>
    <submittedName>
        <fullName evidence="2">DUF4181 domain-containing protein</fullName>
    </submittedName>
</protein>
<reference evidence="2 3" key="1">
    <citation type="submission" date="2023-09" db="EMBL/GenBank/DDBJ databases">
        <title>Microbial mechanism of fulvic acid promoting antimony reduction mineralization in rice fields.</title>
        <authorList>
            <person name="Chen G."/>
            <person name="Lan J."/>
        </authorList>
    </citation>
    <scope>NUCLEOTIDE SEQUENCE [LARGE SCALE GENOMIC DNA]</scope>
    <source>
        <strain evidence="2 3">PS1</strain>
    </source>
</reference>
<dbReference type="Proteomes" id="UP001303324">
    <property type="component" value="Chromosome"/>
</dbReference>
<feature type="transmembrane region" description="Helical" evidence="1">
    <location>
        <begin position="74"/>
        <end position="94"/>
    </location>
</feature>
<dbReference type="InterPro" id="IPR025441">
    <property type="entry name" value="DUF4181"/>
</dbReference>
<evidence type="ECO:0000256" key="1">
    <source>
        <dbReference type="SAM" id="Phobius"/>
    </source>
</evidence>
<feature type="transmembrane region" description="Helical" evidence="1">
    <location>
        <begin position="6"/>
        <end position="25"/>
    </location>
</feature>
<keyword evidence="1" id="KW-0472">Membrane</keyword>
<dbReference type="EMBL" id="CP134494">
    <property type="protein sequence ID" value="WNF24962.1"/>
    <property type="molecule type" value="Genomic_DNA"/>
</dbReference>
<evidence type="ECO:0000313" key="3">
    <source>
        <dbReference type="Proteomes" id="UP001303324"/>
    </source>
</evidence>
<evidence type="ECO:0000313" key="2">
    <source>
        <dbReference type="EMBL" id="WNF24962.1"/>
    </source>
</evidence>
<accession>A0ABY9VT61</accession>
<keyword evidence="1" id="KW-0812">Transmembrane</keyword>
<dbReference type="Pfam" id="PF13789">
    <property type="entry name" value="DUF4181"/>
    <property type="match status" value="1"/>
</dbReference>
<keyword evidence="3" id="KW-1185">Reference proteome</keyword>
<name>A0ABY9VT61_9BACI</name>
<organism evidence="2 3">
    <name type="scientific">Mesobacillus jeotgali</name>
    <dbReference type="NCBI Taxonomy" id="129985"/>
    <lineage>
        <taxon>Bacteria</taxon>
        <taxon>Bacillati</taxon>
        <taxon>Bacillota</taxon>
        <taxon>Bacilli</taxon>
        <taxon>Bacillales</taxon>
        <taxon>Bacillaceae</taxon>
        <taxon>Mesobacillus</taxon>
    </lineage>
</organism>
<feature type="transmembrane region" description="Helical" evidence="1">
    <location>
        <begin position="106"/>
        <end position="125"/>
    </location>
</feature>
<dbReference type="RefSeq" id="WP_311076040.1">
    <property type="nucleotide sequence ID" value="NZ_CP134494.1"/>
</dbReference>
<feature type="transmembrane region" description="Helical" evidence="1">
    <location>
        <begin position="49"/>
        <end position="68"/>
    </location>
</feature>
<gene>
    <name evidence="2" type="ORF">RH061_10950</name>
</gene>
<sequence length="138" mass="16476">MEFLILMGSIVAIIWLMKFFLRKVLHIPRVKRKAFSYNHINKTHRNLEWVLRIATMIAYVYLFFLLMYEDFSANLFLLIMTFLFTAQNFLRAYFEWKASEQPKESILSIAEGVMLIGIVLLLIQFDVLYKLPPIIYRS</sequence>
<keyword evidence="1" id="KW-1133">Transmembrane helix</keyword>